<dbReference type="Pfam" id="PF12833">
    <property type="entry name" value="HTH_18"/>
    <property type="match status" value="1"/>
</dbReference>
<name>A0A0P4R365_9ACTN</name>
<dbReference type="PANTHER" id="PTHR46796:SF15">
    <property type="entry name" value="BLL1074 PROTEIN"/>
    <property type="match status" value="1"/>
</dbReference>
<reference evidence="6" key="1">
    <citation type="submission" date="2014-09" db="EMBL/GenBank/DDBJ databases">
        <title>Whole genome shotgun sequence of Streptomyces sp. NBRC 110027.</title>
        <authorList>
            <person name="Komaki H."/>
            <person name="Ichikawa N."/>
            <person name="Katano-Makiyama Y."/>
            <person name="Hosoyama A."/>
            <person name="Hashimoto M."/>
            <person name="Uohara A."/>
            <person name="Kitahashi Y."/>
            <person name="Ohji S."/>
            <person name="Kimura A."/>
            <person name="Yamazoe A."/>
            <person name="Igarashi Y."/>
            <person name="Fujita N."/>
        </authorList>
    </citation>
    <scope>NUCLEOTIDE SEQUENCE [LARGE SCALE GENOMIC DNA]</scope>
    <source>
        <strain evidence="6">NBRC 110027</strain>
    </source>
</reference>
<keyword evidence="6" id="KW-1185">Reference proteome</keyword>
<dbReference type="RefSeq" id="WP_245698450.1">
    <property type="nucleotide sequence ID" value="NZ_BBNO01000002.1"/>
</dbReference>
<evidence type="ECO:0000256" key="2">
    <source>
        <dbReference type="ARBA" id="ARBA00023125"/>
    </source>
</evidence>
<sequence length="279" mass="30074">MRPASPLQPYVSEYAGYRQAGLPPGRHRGLPSPRLTLIFTLDEPLTLAGHPDPGQAPGTYETLIGGLHTRPALIDHQGRQSGIQIGLHPLGARALLGLPAGELASLDLPAEAVLGRWGADLGERLRTARGWPERFALLDAALLRRLSREPGGPGPGPSPEVVRAWQLLARSRGAAPVATLAEDVGWSARHLTARFRQETGLTPKAAARVIRFDHARRLFGAEARTGRPPLLADLAVRCGYFDQAHLAREFRSLAGCPPSQWLAEEFRNVQAAGDALGER</sequence>
<gene>
    <name evidence="5" type="ORF">TPA0598_02_05520</name>
</gene>
<dbReference type="GO" id="GO:0003700">
    <property type="term" value="F:DNA-binding transcription factor activity"/>
    <property type="evidence" value="ECO:0007669"/>
    <property type="project" value="InterPro"/>
</dbReference>
<evidence type="ECO:0000259" key="4">
    <source>
        <dbReference type="PROSITE" id="PS01124"/>
    </source>
</evidence>
<evidence type="ECO:0000256" key="3">
    <source>
        <dbReference type="ARBA" id="ARBA00023163"/>
    </source>
</evidence>
<protein>
    <submittedName>
        <fullName evidence="5">Putative AraC family transcriptional regulator</fullName>
    </submittedName>
</protein>
<dbReference type="SMART" id="SM00342">
    <property type="entry name" value="HTH_ARAC"/>
    <property type="match status" value="1"/>
</dbReference>
<dbReference type="GO" id="GO:0043565">
    <property type="term" value="F:sequence-specific DNA binding"/>
    <property type="evidence" value="ECO:0007669"/>
    <property type="project" value="InterPro"/>
</dbReference>
<dbReference type="PANTHER" id="PTHR46796">
    <property type="entry name" value="HTH-TYPE TRANSCRIPTIONAL ACTIVATOR RHAS-RELATED"/>
    <property type="match status" value="1"/>
</dbReference>
<comment type="caution">
    <text evidence="5">The sequence shown here is derived from an EMBL/GenBank/DDBJ whole genome shotgun (WGS) entry which is preliminary data.</text>
</comment>
<accession>A0A0P4R365</accession>
<dbReference type="Pfam" id="PF20240">
    <property type="entry name" value="DUF6597"/>
    <property type="match status" value="1"/>
</dbReference>
<dbReference type="Proteomes" id="UP000048965">
    <property type="component" value="Unassembled WGS sequence"/>
</dbReference>
<evidence type="ECO:0000313" key="5">
    <source>
        <dbReference type="EMBL" id="GAO07313.1"/>
    </source>
</evidence>
<dbReference type="InterPro" id="IPR046532">
    <property type="entry name" value="DUF6597"/>
</dbReference>
<reference evidence="5 6" key="2">
    <citation type="journal article" date="2015" name="Stand. Genomic Sci.">
        <title>Draft genome sequence of marine-derived Streptomyces sp. TP-A0598, a producer of anti-MRSA antibiotic lydicamycins.</title>
        <authorList>
            <person name="Komaki H."/>
            <person name="Ichikawa N."/>
            <person name="Hosoyama A."/>
            <person name="Fujita N."/>
            <person name="Igarashi Y."/>
        </authorList>
    </citation>
    <scope>NUCLEOTIDE SEQUENCE [LARGE SCALE GENOMIC DNA]</scope>
    <source>
        <strain evidence="5 6">NBRC 110027</strain>
    </source>
</reference>
<evidence type="ECO:0000313" key="6">
    <source>
        <dbReference type="Proteomes" id="UP000048965"/>
    </source>
</evidence>
<keyword evidence="3" id="KW-0804">Transcription</keyword>
<dbReference type="AlphaFoldDB" id="A0A0P4R365"/>
<keyword evidence="1" id="KW-0805">Transcription regulation</keyword>
<evidence type="ECO:0000256" key="1">
    <source>
        <dbReference type="ARBA" id="ARBA00023015"/>
    </source>
</evidence>
<dbReference type="InterPro" id="IPR050204">
    <property type="entry name" value="AraC_XylS_family_regulators"/>
</dbReference>
<organism evidence="5 6">
    <name type="scientific">Streptomyces lydicamycinicus</name>
    <dbReference type="NCBI Taxonomy" id="1546107"/>
    <lineage>
        <taxon>Bacteria</taxon>
        <taxon>Bacillati</taxon>
        <taxon>Actinomycetota</taxon>
        <taxon>Actinomycetes</taxon>
        <taxon>Kitasatosporales</taxon>
        <taxon>Streptomycetaceae</taxon>
        <taxon>Streptomyces</taxon>
    </lineage>
</organism>
<feature type="domain" description="HTH araC/xylS-type" evidence="4">
    <location>
        <begin position="177"/>
        <end position="264"/>
    </location>
</feature>
<keyword evidence="2" id="KW-0238">DNA-binding</keyword>
<dbReference type="Gene3D" id="1.10.10.60">
    <property type="entry name" value="Homeodomain-like"/>
    <property type="match status" value="1"/>
</dbReference>
<dbReference type="PROSITE" id="PS01124">
    <property type="entry name" value="HTH_ARAC_FAMILY_2"/>
    <property type="match status" value="1"/>
</dbReference>
<proteinExistence type="predicted"/>
<dbReference type="EMBL" id="BBNO01000002">
    <property type="protein sequence ID" value="GAO07313.1"/>
    <property type="molecule type" value="Genomic_DNA"/>
</dbReference>
<dbReference type="InterPro" id="IPR018060">
    <property type="entry name" value="HTH_AraC"/>
</dbReference>